<name>A0A0E4CPL7_MYCLN</name>
<dbReference type="SUPFAM" id="SSF46689">
    <property type="entry name" value="Homeodomain-like"/>
    <property type="match status" value="1"/>
</dbReference>
<evidence type="ECO:0000256" key="1">
    <source>
        <dbReference type="ARBA" id="ARBA00023125"/>
    </source>
</evidence>
<dbReference type="Gene3D" id="1.10.357.10">
    <property type="entry name" value="Tetracycline Repressor, domain 2"/>
    <property type="match status" value="1"/>
</dbReference>
<feature type="DNA-binding region" description="H-T-H motif" evidence="2">
    <location>
        <begin position="62"/>
        <end position="81"/>
    </location>
</feature>
<protein>
    <submittedName>
        <fullName evidence="5">TetR family transcriptional regulator</fullName>
    </submittedName>
</protein>
<dbReference type="Proteomes" id="UP000199251">
    <property type="component" value="Unassembled WGS sequence"/>
</dbReference>
<dbReference type="Pfam" id="PF00440">
    <property type="entry name" value="TetR_N"/>
    <property type="match status" value="1"/>
</dbReference>
<dbReference type="InterPro" id="IPR009057">
    <property type="entry name" value="Homeodomain-like_sf"/>
</dbReference>
<dbReference type="PRINTS" id="PR00455">
    <property type="entry name" value="HTHTETR"/>
</dbReference>
<evidence type="ECO:0000259" key="4">
    <source>
        <dbReference type="PROSITE" id="PS50977"/>
    </source>
</evidence>
<dbReference type="EMBL" id="CTEE01000001">
    <property type="protein sequence ID" value="CQD18493.1"/>
    <property type="molecule type" value="Genomic_DNA"/>
</dbReference>
<keyword evidence="1 2" id="KW-0238">DNA-binding</keyword>
<reference evidence="5 6" key="1">
    <citation type="submission" date="2015-03" db="EMBL/GenBank/DDBJ databases">
        <authorList>
            <person name="Urmite Genomes"/>
        </authorList>
    </citation>
    <scope>NUCLEOTIDE SEQUENCE [LARGE SCALE GENOMIC DNA]</scope>
    <source>
        <strain evidence="5 6">CSUR P1491</strain>
    </source>
</reference>
<proteinExistence type="predicted"/>
<evidence type="ECO:0000313" key="5">
    <source>
        <dbReference type="EMBL" id="CQD18493.1"/>
    </source>
</evidence>
<evidence type="ECO:0000256" key="2">
    <source>
        <dbReference type="PROSITE-ProRule" id="PRU00335"/>
    </source>
</evidence>
<feature type="domain" description="HTH tetR-type" evidence="4">
    <location>
        <begin position="40"/>
        <end position="99"/>
    </location>
</feature>
<gene>
    <name evidence="5" type="ORF">BN1232_04243</name>
</gene>
<dbReference type="AlphaFoldDB" id="A0A0E4CPL7"/>
<accession>A0A0E4CPL7</accession>
<dbReference type="InterPro" id="IPR001647">
    <property type="entry name" value="HTH_TetR"/>
</dbReference>
<sequence length="252" mass="27714">MHCPFVGVVGDHGNALQWTYGILLLMRTHGWSGATPADDEEAIARILDAARRRIDLSGTDFGISDVAKDVGVTRQTVYRYFPSTEALLFATSIAEVGPFLDSLAAHVHKIHDPAEAVVEGIAHTLERLPHERYLSLLLTPGKASTFSAGVTSDVAMAFGRSIVERFNVDWDSAGLVGDELDRLVEFMLRIFQSLVIDPGRPPHRGQELRAFLRRWVAPAISLNAPLSPAARPNKKTTKRAPQTKSRTKAKIR</sequence>
<dbReference type="STRING" id="141349.BN1232_04243"/>
<evidence type="ECO:0000256" key="3">
    <source>
        <dbReference type="SAM" id="MobiDB-lite"/>
    </source>
</evidence>
<organism evidence="5 6">
    <name type="scientific">Mycobacterium lentiflavum</name>
    <dbReference type="NCBI Taxonomy" id="141349"/>
    <lineage>
        <taxon>Bacteria</taxon>
        <taxon>Bacillati</taxon>
        <taxon>Actinomycetota</taxon>
        <taxon>Actinomycetes</taxon>
        <taxon>Mycobacteriales</taxon>
        <taxon>Mycobacteriaceae</taxon>
        <taxon>Mycobacterium</taxon>
        <taxon>Mycobacterium simiae complex</taxon>
    </lineage>
</organism>
<feature type="region of interest" description="Disordered" evidence="3">
    <location>
        <begin position="226"/>
        <end position="252"/>
    </location>
</feature>
<dbReference type="PROSITE" id="PS50977">
    <property type="entry name" value="HTH_TETR_2"/>
    <property type="match status" value="1"/>
</dbReference>
<evidence type="ECO:0000313" key="6">
    <source>
        <dbReference type="Proteomes" id="UP000199251"/>
    </source>
</evidence>
<dbReference type="GO" id="GO:0003677">
    <property type="term" value="F:DNA binding"/>
    <property type="evidence" value="ECO:0007669"/>
    <property type="project" value="UniProtKB-UniRule"/>
</dbReference>